<organism evidence="6 7">
    <name type="scientific">Xylaria bambusicola</name>
    <dbReference type="NCBI Taxonomy" id="326684"/>
    <lineage>
        <taxon>Eukaryota</taxon>
        <taxon>Fungi</taxon>
        <taxon>Dikarya</taxon>
        <taxon>Ascomycota</taxon>
        <taxon>Pezizomycotina</taxon>
        <taxon>Sordariomycetes</taxon>
        <taxon>Xylariomycetidae</taxon>
        <taxon>Xylariales</taxon>
        <taxon>Xylariaceae</taxon>
        <taxon>Xylaria</taxon>
    </lineage>
</organism>
<dbReference type="PANTHER" id="PTHR47642:SF5">
    <property type="entry name" value="ATP-DEPENDENT DNA HELICASE"/>
    <property type="match status" value="1"/>
</dbReference>
<feature type="region of interest" description="Disordered" evidence="3">
    <location>
        <begin position="342"/>
        <end position="401"/>
    </location>
</feature>
<dbReference type="InterPro" id="IPR027417">
    <property type="entry name" value="P-loop_NTPase"/>
</dbReference>
<evidence type="ECO:0000259" key="4">
    <source>
        <dbReference type="Pfam" id="PF00248"/>
    </source>
</evidence>
<dbReference type="EMBL" id="JAWHQM010000010">
    <property type="protein sequence ID" value="KAK5629042.1"/>
    <property type="molecule type" value="Genomic_DNA"/>
</dbReference>
<dbReference type="Pfam" id="PF01042">
    <property type="entry name" value="Ribonuc_L-PSP"/>
    <property type="match status" value="1"/>
</dbReference>
<dbReference type="Pfam" id="PF05970">
    <property type="entry name" value="PIF1"/>
    <property type="match status" value="1"/>
</dbReference>
<dbReference type="InterPro" id="IPR023210">
    <property type="entry name" value="NADP_OxRdtase_dom"/>
</dbReference>
<dbReference type="CDD" id="cd06154">
    <property type="entry name" value="YjgF_YER057c_UK114_like_6"/>
    <property type="match status" value="1"/>
</dbReference>
<dbReference type="InterPro" id="IPR006175">
    <property type="entry name" value="YjgF/YER057c/UK114"/>
</dbReference>
<evidence type="ECO:0000256" key="3">
    <source>
        <dbReference type="SAM" id="MobiDB-lite"/>
    </source>
</evidence>
<evidence type="ECO:0000256" key="2">
    <source>
        <dbReference type="RuleBase" id="RU363044"/>
    </source>
</evidence>
<dbReference type="GO" id="GO:0043139">
    <property type="term" value="F:5'-3' DNA helicase activity"/>
    <property type="evidence" value="ECO:0007669"/>
    <property type="project" value="UniProtKB-EC"/>
</dbReference>
<keyword evidence="2" id="KW-0227">DNA damage</keyword>
<dbReference type="Gene3D" id="3.40.50.300">
    <property type="entry name" value="P-loop containing nucleotide triphosphate hydrolases"/>
    <property type="match status" value="1"/>
</dbReference>
<keyword evidence="2" id="KW-0233">DNA recombination</keyword>
<feature type="domain" description="NADP-dependent oxidoreductase" evidence="4">
    <location>
        <begin position="3"/>
        <end position="125"/>
    </location>
</feature>
<dbReference type="InterPro" id="IPR035959">
    <property type="entry name" value="RutC-like_sf"/>
</dbReference>
<sequence>MSHGVGVLAYGTLLGEFLSEKWLDRPEPEDINALNSSLRKYLRFIRVAGGWETFQGLLRALSTISHTHNVSIPAVATRYVLDIRTVSAVIVGCRLTSDSSKYAERNLEVFSFKLSKDDHAVIRKAQQALLDIPGGCGDEYRRPPYLTAAGDLSHHIKITQSDELREAISTGKRIEYSTDSPWEPIAGYCRAVRTGNHICISGTTANSPSSLSLPVLGEYSARSQTVAILDIIRRALKALGGTLSDVVRTRIIVGNEADCEEVSRAHGWVFQCEGVRPSNTLLVASLIGPEYLVEIEVEARLGFDGVILTIAIAAGFLSNLFSGPESAGASARTETELAADIGTIDESEDIQPRRKRPRIHDESLSGPEVVSLLSSDEEYSNPSRQTSHLPSHPTLHQHHDLDSFPNAYGSGKAIPLHLQPHAESPDTESIFHTGQDTAARDIKRVMNMLAQPDQQIEAIETGLSLGIPPTVPSSSNAMSHSMDVGSNGQARLGIPIKEPALCPEQAELVDIILSGRNVFYTGSAGCGKSTVLKAFTRRFRDQGLQVDIVAPTGISALGVGGSTTFVYAGWSLSSFKRPLDKVRQGAHGKYVRKRLKSTDVLVIDEISMVENFHFERLNAVMQEARSSYEPFGGVQVVVTGDFHQLPPVKPFETCLQCGEDLVSNRSQESYSCRRHGTFHDEDKWAFKSEAWGLCNFVYFHLKTIHRQNDETFIKILQKCRIGEALTGADTDILMNHPCRTANATKLYARREEVRRHNQIRFDKLLSEKYTFTCMDAFDLNPEHEILRGIIGAPPTEA</sequence>
<feature type="compositionally biased region" description="Polar residues" evidence="3">
    <location>
        <begin position="380"/>
        <end position="389"/>
    </location>
</feature>
<dbReference type="PANTHER" id="PTHR47642">
    <property type="entry name" value="ATP-DEPENDENT DNA HELICASE"/>
    <property type="match status" value="1"/>
</dbReference>
<dbReference type="GO" id="GO:0006281">
    <property type="term" value="P:DNA repair"/>
    <property type="evidence" value="ECO:0007669"/>
    <property type="project" value="UniProtKB-KW"/>
</dbReference>
<comment type="similarity">
    <text evidence="2">Belongs to the helicase family.</text>
</comment>
<keyword evidence="2" id="KW-0547">Nucleotide-binding</keyword>
<dbReference type="InterPro" id="IPR051055">
    <property type="entry name" value="PIF1_helicase"/>
</dbReference>
<proteinExistence type="inferred from homology"/>
<keyword evidence="1" id="KW-0560">Oxidoreductase</keyword>
<dbReference type="SUPFAM" id="SSF52540">
    <property type="entry name" value="P-loop containing nucleoside triphosphate hydrolases"/>
    <property type="match status" value="2"/>
</dbReference>
<dbReference type="SUPFAM" id="SSF55298">
    <property type="entry name" value="YjgF-like"/>
    <property type="match status" value="1"/>
</dbReference>
<dbReference type="InterPro" id="IPR010285">
    <property type="entry name" value="DNA_helicase_pif1-like_DEAD"/>
</dbReference>
<evidence type="ECO:0000256" key="1">
    <source>
        <dbReference type="ARBA" id="ARBA00023002"/>
    </source>
</evidence>
<dbReference type="Proteomes" id="UP001305414">
    <property type="component" value="Unassembled WGS sequence"/>
</dbReference>
<feature type="domain" description="DNA helicase Pif1-like DEAD-box helicase" evidence="5">
    <location>
        <begin position="503"/>
        <end position="649"/>
    </location>
</feature>
<dbReference type="EC" id="5.6.2.3" evidence="2"/>
<reference evidence="6 7" key="1">
    <citation type="submission" date="2023-10" db="EMBL/GenBank/DDBJ databases">
        <title>Draft genome sequence of Xylaria bambusicola isolate GMP-LS, the root and basal stem rot pathogen of sugarcane in Indonesia.</title>
        <authorList>
            <person name="Selvaraj P."/>
            <person name="Muralishankar V."/>
            <person name="Muruganantham S."/>
            <person name="Sp S."/>
            <person name="Haryani S."/>
            <person name="Lau K.J.X."/>
            <person name="Naqvi N.I."/>
        </authorList>
    </citation>
    <scope>NUCLEOTIDE SEQUENCE [LARGE SCALE GENOMIC DNA]</scope>
    <source>
        <strain evidence="6">GMP-LS</strain>
    </source>
</reference>
<dbReference type="Pfam" id="PF00248">
    <property type="entry name" value="Aldo_ket_red"/>
    <property type="match status" value="1"/>
</dbReference>
<dbReference type="Gene3D" id="3.30.1330.40">
    <property type="entry name" value="RutC-like"/>
    <property type="match status" value="1"/>
</dbReference>
<keyword evidence="2" id="KW-0378">Hydrolase</keyword>
<comment type="caution">
    <text evidence="6">The sequence shown here is derived from an EMBL/GenBank/DDBJ whole genome shotgun (WGS) entry which is preliminary data.</text>
</comment>
<evidence type="ECO:0000259" key="5">
    <source>
        <dbReference type="Pfam" id="PF05970"/>
    </source>
</evidence>
<dbReference type="GO" id="GO:0000723">
    <property type="term" value="P:telomere maintenance"/>
    <property type="evidence" value="ECO:0007669"/>
    <property type="project" value="InterPro"/>
</dbReference>
<dbReference type="GO" id="GO:0016491">
    <property type="term" value="F:oxidoreductase activity"/>
    <property type="evidence" value="ECO:0007669"/>
    <property type="project" value="UniProtKB-KW"/>
</dbReference>
<keyword evidence="2" id="KW-0234">DNA repair</keyword>
<keyword evidence="2" id="KW-0347">Helicase</keyword>
<accession>A0AAN7Z457</accession>
<dbReference type="InterPro" id="IPR036812">
    <property type="entry name" value="NAD(P)_OxRdtase_dom_sf"/>
</dbReference>
<evidence type="ECO:0000313" key="7">
    <source>
        <dbReference type="Proteomes" id="UP001305414"/>
    </source>
</evidence>
<dbReference type="AlphaFoldDB" id="A0AAN7Z457"/>
<protein>
    <recommendedName>
        <fullName evidence="2">ATP-dependent DNA helicase</fullName>
        <ecNumber evidence="2">5.6.2.3</ecNumber>
    </recommendedName>
</protein>
<keyword evidence="2" id="KW-0067">ATP-binding</keyword>
<dbReference type="GO" id="GO:0006310">
    <property type="term" value="P:DNA recombination"/>
    <property type="evidence" value="ECO:0007669"/>
    <property type="project" value="UniProtKB-KW"/>
</dbReference>
<comment type="cofactor">
    <cofactor evidence="2">
        <name>Mg(2+)</name>
        <dbReference type="ChEBI" id="CHEBI:18420"/>
    </cofactor>
</comment>
<evidence type="ECO:0000313" key="6">
    <source>
        <dbReference type="EMBL" id="KAK5629042.1"/>
    </source>
</evidence>
<gene>
    <name evidence="6" type="ORF">RRF57_004757</name>
</gene>
<dbReference type="GO" id="GO:0016787">
    <property type="term" value="F:hydrolase activity"/>
    <property type="evidence" value="ECO:0007669"/>
    <property type="project" value="UniProtKB-KW"/>
</dbReference>
<comment type="catalytic activity">
    <reaction evidence="2">
        <text>ATP + H2O = ADP + phosphate + H(+)</text>
        <dbReference type="Rhea" id="RHEA:13065"/>
        <dbReference type="ChEBI" id="CHEBI:15377"/>
        <dbReference type="ChEBI" id="CHEBI:15378"/>
        <dbReference type="ChEBI" id="CHEBI:30616"/>
        <dbReference type="ChEBI" id="CHEBI:43474"/>
        <dbReference type="ChEBI" id="CHEBI:456216"/>
        <dbReference type="EC" id="5.6.2.3"/>
    </reaction>
</comment>
<name>A0AAN7Z457_9PEZI</name>
<dbReference type="GO" id="GO:0005524">
    <property type="term" value="F:ATP binding"/>
    <property type="evidence" value="ECO:0007669"/>
    <property type="project" value="UniProtKB-KW"/>
</dbReference>
<keyword evidence="7" id="KW-1185">Reference proteome</keyword>
<dbReference type="SUPFAM" id="SSF51430">
    <property type="entry name" value="NAD(P)-linked oxidoreductase"/>
    <property type="match status" value="1"/>
</dbReference>
<dbReference type="Gene3D" id="3.20.20.100">
    <property type="entry name" value="NADP-dependent oxidoreductase domain"/>
    <property type="match status" value="1"/>
</dbReference>